<name>A0ABS0BS59_9GAMM</name>
<proteinExistence type="predicted"/>
<feature type="transmembrane region" description="Helical" evidence="1">
    <location>
        <begin position="58"/>
        <end position="80"/>
    </location>
</feature>
<accession>A0ABS0BS59</accession>
<evidence type="ECO:0000313" key="2">
    <source>
        <dbReference type="EMBL" id="MBF6056730.1"/>
    </source>
</evidence>
<reference evidence="2 3" key="1">
    <citation type="submission" date="2020-06" db="EMBL/GenBank/DDBJ databases">
        <authorList>
            <person name="Scott K."/>
        </authorList>
    </citation>
    <scope>NUCLEOTIDE SEQUENCE [LARGE SCALE GENOMIC DNA]</scope>
    <source>
        <strain evidence="2 3">HH1</strain>
    </source>
</reference>
<gene>
    <name evidence="2" type="ORF">H8792_000065</name>
</gene>
<dbReference type="Proteomes" id="UP001193680">
    <property type="component" value="Unassembled WGS sequence"/>
</dbReference>
<reference evidence="2 3" key="2">
    <citation type="submission" date="2020-11" db="EMBL/GenBank/DDBJ databases">
        <title>Sulfur oxidizing isolate from Hospital Hole Sinkhole.</title>
        <authorList>
            <person name="Scott K.M."/>
        </authorList>
    </citation>
    <scope>NUCLEOTIDE SEQUENCE [LARGE SCALE GENOMIC DNA]</scope>
    <source>
        <strain evidence="2 3">HH1</strain>
    </source>
</reference>
<sequence>MKALLRKLFAPILNPLEHGDDDFIYKPSHRTILIIMGVIFFILSGVALFFTFKVDQMVVLIPTLVFAAIGFVSLIVATVGNDKAVSKIWRNR</sequence>
<keyword evidence="1" id="KW-0472">Membrane</keyword>
<keyword evidence="3" id="KW-1185">Reference proteome</keyword>
<dbReference type="EMBL" id="JACBGI020000001">
    <property type="protein sequence ID" value="MBF6056730.1"/>
    <property type="molecule type" value="Genomic_DNA"/>
</dbReference>
<evidence type="ECO:0000313" key="3">
    <source>
        <dbReference type="Proteomes" id="UP001193680"/>
    </source>
</evidence>
<keyword evidence="1" id="KW-0812">Transmembrane</keyword>
<feature type="transmembrane region" description="Helical" evidence="1">
    <location>
        <begin position="32"/>
        <end position="52"/>
    </location>
</feature>
<comment type="caution">
    <text evidence="2">The sequence shown here is derived from an EMBL/GenBank/DDBJ whole genome shotgun (WGS) entry which is preliminary data.</text>
</comment>
<evidence type="ECO:0000256" key="1">
    <source>
        <dbReference type="SAM" id="Phobius"/>
    </source>
</evidence>
<keyword evidence="1" id="KW-1133">Transmembrane helix</keyword>
<organism evidence="2 3">
    <name type="scientific">Thiomicrorhabdus heinhorstiae</name>
    <dbReference type="NCBI Taxonomy" id="2748010"/>
    <lineage>
        <taxon>Bacteria</taxon>
        <taxon>Pseudomonadati</taxon>
        <taxon>Pseudomonadota</taxon>
        <taxon>Gammaproteobacteria</taxon>
        <taxon>Thiotrichales</taxon>
        <taxon>Piscirickettsiaceae</taxon>
        <taxon>Thiomicrorhabdus</taxon>
    </lineage>
</organism>
<dbReference type="RefSeq" id="WP_194947102.1">
    <property type="nucleotide sequence ID" value="NZ_JACBGI020000001.1"/>
</dbReference>
<protein>
    <submittedName>
        <fullName evidence="2">Uncharacterized protein</fullName>
    </submittedName>
</protein>